<dbReference type="Pfam" id="PF13193">
    <property type="entry name" value="AMP-binding_C"/>
    <property type="match status" value="1"/>
</dbReference>
<keyword evidence="3" id="KW-0597">Phosphoprotein</keyword>
<proteinExistence type="predicted"/>
<dbReference type="PANTHER" id="PTHR45527:SF1">
    <property type="entry name" value="FATTY ACID SYNTHASE"/>
    <property type="match status" value="1"/>
</dbReference>
<feature type="domain" description="Carrier" evidence="4">
    <location>
        <begin position="550"/>
        <end position="625"/>
    </location>
</feature>
<evidence type="ECO:0000313" key="5">
    <source>
        <dbReference type="EMBL" id="MDX6183156.1"/>
    </source>
</evidence>
<dbReference type="GO" id="GO:0003824">
    <property type="term" value="F:catalytic activity"/>
    <property type="evidence" value="ECO:0007669"/>
    <property type="project" value="InterPro"/>
</dbReference>
<dbReference type="GO" id="GO:0044550">
    <property type="term" value="P:secondary metabolite biosynthetic process"/>
    <property type="evidence" value="ECO:0007669"/>
    <property type="project" value="TreeGrafter"/>
</dbReference>
<accession>A0AAJ2W1Z1</accession>
<dbReference type="PROSITE" id="PS00012">
    <property type="entry name" value="PHOSPHOPANTETHEINE"/>
    <property type="match status" value="1"/>
</dbReference>
<comment type="cofactor">
    <cofactor evidence="1">
        <name>pantetheine 4'-phosphate</name>
        <dbReference type="ChEBI" id="CHEBI:47942"/>
    </cofactor>
</comment>
<keyword evidence="2" id="KW-0596">Phosphopantetheine</keyword>
<dbReference type="EMBL" id="JAWXVH010000007">
    <property type="protein sequence ID" value="MDX6186775.1"/>
    <property type="molecule type" value="Genomic_DNA"/>
</dbReference>
<dbReference type="SUPFAM" id="SSF52777">
    <property type="entry name" value="CoA-dependent acyltransferases"/>
    <property type="match status" value="2"/>
</dbReference>
<dbReference type="Gene3D" id="1.10.1200.10">
    <property type="entry name" value="ACP-like"/>
    <property type="match status" value="1"/>
</dbReference>
<dbReference type="InterPro" id="IPR036736">
    <property type="entry name" value="ACP-like_sf"/>
</dbReference>
<comment type="caution">
    <text evidence="6">The sequence shown here is derived from an EMBL/GenBank/DDBJ whole genome shotgun (WGS) entry which is preliminary data.</text>
</comment>
<organism evidence="6 7">
    <name type="scientific">Flavobacterium flavipigmentatum</name>
    <dbReference type="NCBI Taxonomy" id="2893884"/>
    <lineage>
        <taxon>Bacteria</taxon>
        <taxon>Pseudomonadati</taxon>
        <taxon>Bacteroidota</taxon>
        <taxon>Flavobacteriia</taxon>
        <taxon>Flavobacteriales</taxon>
        <taxon>Flavobacteriaceae</taxon>
        <taxon>Flavobacterium</taxon>
    </lineage>
</organism>
<dbReference type="InterPro" id="IPR001242">
    <property type="entry name" value="Condensation_dom"/>
</dbReference>
<dbReference type="GO" id="GO:0031177">
    <property type="term" value="F:phosphopantetheine binding"/>
    <property type="evidence" value="ECO:0007669"/>
    <property type="project" value="TreeGrafter"/>
</dbReference>
<evidence type="ECO:0000256" key="2">
    <source>
        <dbReference type="ARBA" id="ARBA00022450"/>
    </source>
</evidence>
<dbReference type="AlphaFoldDB" id="A0AAJ2W1Z1"/>
<dbReference type="Pfam" id="PF00668">
    <property type="entry name" value="Condensation"/>
    <property type="match status" value="1"/>
</dbReference>
<dbReference type="RefSeq" id="WP_229976265.1">
    <property type="nucleotide sequence ID" value="NZ_CP087133.1"/>
</dbReference>
<dbReference type="InterPro" id="IPR045851">
    <property type="entry name" value="AMP-bd_C_sf"/>
</dbReference>
<evidence type="ECO:0000313" key="8">
    <source>
        <dbReference type="Proteomes" id="UP001278738"/>
    </source>
</evidence>
<dbReference type="SUPFAM" id="SSF56801">
    <property type="entry name" value="Acetyl-CoA synthetase-like"/>
    <property type="match status" value="1"/>
</dbReference>
<dbReference type="GO" id="GO:0005737">
    <property type="term" value="C:cytoplasm"/>
    <property type="evidence" value="ECO:0007669"/>
    <property type="project" value="TreeGrafter"/>
</dbReference>
<dbReference type="Proteomes" id="UP001270053">
    <property type="component" value="Unassembled WGS sequence"/>
</dbReference>
<dbReference type="Gene3D" id="3.30.559.10">
    <property type="entry name" value="Chloramphenicol acetyltransferase-like domain"/>
    <property type="match status" value="1"/>
</dbReference>
<sequence>MKIKDIYPLTPLQEGIFFYWHVSKNVYFEQSSYQVSGEVKVELLHKAFDFIVSRHDALRTCFNNTIGNHILQVVVESTRSGFRYQDESANKTFSLENFKKADKERGFNLYKGSQIRLTVLKLGENTFEFIWSHHHIILDGWSVGILINEFFYVYRSLLENKPFTLSPPPSYSEYIKWLMKVDKENMASYWEQYLSGFNAHTGLPHFNPENQNSEVTEGEIFHKISEKNKEALKALCQKTGITENIFMQTVWAIVLAKYNNTDDVVFGSVVSGRPSEIDGIEEMLGLFINTIPVRIKFDSKKAIKDILIENQKAYINGIPNHYIQLAEIQCKSNLTHQLFDTIMVYENYPIQENLINELDNSSLDALRIMAVKTYEQSNYDFVLMVLPGNDTVIRFSYNAQKYDHDFIVEIKNHFERIYSKILENPDSLFSEIKEILDPVETKDSEIKWQGYRIELSEIENALQQYEKIKSAIVLFDHKKNQEKLFAFYTSYERLTEKQVRAYLVKKMPSYMIPSKLIEVEEFPMLSNGKINEESLIALAQETTKNAAYSLPRNELETKILSIWKIILQKEVIGIQDNFFEIGGNSISLMKMVGLINKELNINLKVLNAYQFTNIETLTSHIKEDIEPGLEKVDEKNTKSVDIVNQTMSILKNKQTIS</sequence>
<dbReference type="GO" id="GO:0043041">
    <property type="term" value="P:amino acid activation for nonribosomal peptide biosynthetic process"/>
    <property type="evidence" value="ECO:0007669"/>
    <property type="project" value="TreeGrafter"/>
</dbReference>
<evidence type="ECO:0000256" key="3">
    <source>
        <dbReference type="ARBA" id="ARBA00022553"/>
    </source>
</evidence>
<dbReference type="PROSITE" id="PS50075">
    <property type="entry name" value="CARRIER"/>
    <property type="match status" value="1"/>
</dbReference>
<name>A0AAJ2W1Z1_9FLAO</name>
<dbReference type="SUPFAM" id="SSF47336">
    <property type="entry name" value="ACP-like"/>
    <property type="match status" value="1"/>
</dbReference>
<dbReference type="CDD" id="cd19543">
    <property type="entry name" value="DCL_NRPS"/>
    <property type="match status" value="1"/>
</dbReference>
<dbReference type="InterPro" id="IPR023213">
    <property type="entry name" value="CAT-like_dom_sf"/>
</dbReference>
<protein>
    <submittedName>
        <fullName evidence="6">Condensation domain-containing protein</fullName>
    </submittedName>
</protein>
<dbReference type="EMBL" id="JAWXVG010000006">
    <property type="protein sequence ID" value="MDX6183156.1"/>
    <property type="molecule type" value="Genomic_DNA"/>
</dbReference>
<evidence type="ECO:0000313" key="6">
    <source>
        <dbReference type="EMBL" id="MDX6186775.1"/>
    </source>
</evidence>
<evidence type="ECO:0000259" key="4">
    <source>
        <dbReference type="PROSITE" id="PS50075"/>
    </source>
</evidence>
<dbReference type="Proteomes" id="UP001278738">
    <property type="component" value="Unassembled WGS sequence"/>
</dbReference>
<dbReference type="Pfam" id="PF00550">
    <property type="entry name" value="PP-binding"/>
    <property type="match status" value="1"/>
</dbReference>
<gene>
    <name evidence="5" type="ORF">SGQ18_13390</name>
    <name evidence="6" type="ORF">SGQ44_13480</name>
</gene>
<evidence type="ECO:0000256" key="1">
    <source>
        <dbReference type="ARBA" id="ARBA00001957"/>
    </source>
</evidence>
<dbReference type="Gene3D" id="3.30.559.30">
    <property type="entry name" value="Nonribosomal peptide synthetase, condensation domain"/>
    <property type="match status" value="1"/>
</dbReference>
<dbReference type="InterPro" id="IPR006162">
    <property type="entry name" value="Ppantetheine_attach_site"/>
</dbReference>
<dbReference type="PANTHER" id="PTHR45527">
    <property type="entry name" value="NONRIBOSOMAL PEPTIDE SYNTHETASE"/>
    <property type="match status" value="1"/>
</dbReference>
<dbReference type="InterPro" id="IPR025110">
    <property type="entry name" value="AMP-bd_C"/>
</dbReference>
<keyword evidence="8" id="KW-1185">Reference proteome</keyword>
<dbReference type="Gene3D" id="3.30.300.30">
    <property type="match status" value="1"/>
</dbReference>
<reference evidence="6 8" key="1">
    <citation type="submission" date="2023-11" db="EMBL/GenBank/DDBJ databases">
        <title>Unpublished Manusciprt.</title>
        <authorList>
            <person name="Saticioglu I.B."/>
            <person name="Ay H."/>
            <person name="Ajmi N."/>
            <person name="Altun S."/>
            <person name="Duman M."/>
        </authorList>
    </citation>
    <scope>NUCLEOTIDE SEQUENCE</scope>
    <source>
        <strain evidence="5 8">Fl-33</strain>
        <strain evidence="6">Fl-77</strain>
    </source>
</reference>
<dbReference type="InterPro" id="IPR009081">
    <property type="entry name" value="PP-bd_ACP"/>
</dbReference>
<evidence type="ECO:0000313" key="7">
    <source>
        <dbReference type="Proteomes" id="UP001270053"/>
    </source>
</evidence>